<dbReference type="Proteomes" id="UP001596203">
    <property type="component" value="Unassembled WGS sequence"/>
</dbReference>
<keyword evidence="3" id="KW-1185">Reference proteome</keyword>
<accession>A0ABW1KPE3</accession>
<organism evidence="2 3">
    <name type="scientific">Plantactinospora solaniradicis</name>
    <dbReference type="NCBI Taxonomy" id="1723736"/>
    <lineage>
        <taxon>Bacteria</taxon>
        <taxon>Bacillati</taxon>
        <taxon>Actinomycetota</taxon>
        <taxon>Actinomycetes</taxon>
        <taxon>Micromonosporales</taxon>
        <taxon>Micromonosporaceae</taxon>
        <taxon>Plantactinospora</taxon>
    </lineage>
</organism>
<feature type="transmembrane region" description="Helical" evidence="1">
    <location>
        <begin position="101"/>
        <end position="123"/>
    </location>
</feature>
<name>A0ABW1KPE3_9ACTN</name>
<keyword evidence="1" id="KW-0812">Transmembrane</keyword>
<evidence type="ECO:0000256" key="1">
    <source>
        <dbReference type="SAM" id="Phobius"/>
    </source>
</evidence>
<dbReference type="InterPro" id="IPR009339">
    <property type="entry name" value="DUF998"/>
</dbReference>
<feature type="transmembrane region" description="Helical" evidence="1">
    <location>
        <begin position="143"/>
        <end position="165"/>
    </location>
</feature>
<dbReference type="Pfam" id="PF06197">
    <property type="entry name" value="DUF998"/>
    <property type="match status" value="1"/>
</dbReference>
<dbReference type="RefSeq" id="WP_377434305.1">
    <property type="nucleotide sequence ID" value="NZ_JBHSPR010000101.1"/>
</dbReference>
<keyword evidence="1" id="KW-1133">Transmembrane helix</keyword>
<proteinExistence type="predicted"/>
<comment type="caution">
    <text evidence="2">The sequence shown here is derived from an EMBL/GenBank/DDBJ whole genome shotgun (WGS) entry which is preliminary data.</text>
</comment>
<sequence length="236" mass="24598">MANNVVERPAPAPVGSARTTRALLACGVVGGPVYVAVTLTQALSRDGFDPRVHRFNVLTTGDLGWIHKSNMLLVGVLTVLFAVGVGRVLRTGRGAVWGPRLLGLNGVAYIVGGVFTADPVAGFPPGTAPEMVQTTWQGAVQNASRGAGSLVLIAASLMIAAWFAAAERLDGAWFYGAAIPMVFVVLTAVGFAIGGNPTAPAFLVAPWIWITALAAHLYRREAARRDDTPAGRLNTA</sequence>
<gene>
    <name evidence="2" type="ORF">ACFP2T_46950</name>
</gene>
<feature type="transmembrane region" description="Helical" evidence="1">
    <location>
        <begin position="71"/>
        <end position="89"/>
    </location>
</feature>
<reference evidence="3" key="1">
    <citation type="journal article" date="2019" name="Int. J. Syst. Evol. Microbiol.">
        <title>The Global Catalogue of Microorganisms (GCM) 10K type strain sequencing project: providing services to taxonomists for standard genome sequencing and annotation.</title>
        <authorList>
            <consortium name="The Broad Institute Genomics Platform"/>
            <consortium name="The Broad Institute Genome Sequencing Center for Infectious Disease"/>
            <person name="Wu L."/>
            <person name="Ma J."/>
        </authorList>
    </citation>
    <scope>NUCLEOTIDE SEQUENCE [LARGE SCALE GENOMIC DNA]</scope>
    <source>
        <strain evidence="3">ZS-35-S2</strain>
    </source>
</reference>
<keyword evidence="1" id="KW-0472">Membrane</keyword>
<protein>
    <submittedName>
        <fullName evidence="2">DUF998 domain-containing protein</fullName>
    </submittedName>
</protein>
<dbReference type="EMBL" id="JBHSPR010000101">
    <property type="protein sequence ID" value="MFC6023681.1"/>
    <property type="molecule type" value="Genomic_DNA"/>
</dbReference>
<evidence type="ECO:0000313" key="3">
    <source>
        <dbReference type="Proteomes" id="UP001596203"/>
    </source>
</evidence>
<feature type="transmembrane region" description="Helical" evidence="1">
    <location>
        <begin position="199"/>
        <end position="218"/>
    </location>
</feature>
<feature type="transmembrane region" description="Helical" evidence="1">
    <location>
        <begin position="172"/>
        <end position="193"/>
    </location>
</feature>
<evidence type="ECO:0000313" key="2">
    <source>
        <dbReference type="EMBL" id="MFC6023681.1"/>
    </source>
</evidence>